<keyword evidence="3" id="KW-1185">Reference proteome</keyword>
<dbReference type="Gene3D" id="3.80.20.20">
    <property type="entry name" value="Receptor L-domain"/>
    <property type="match status" value="1"/>
</dbReference>
<name>A0A5C4SIH3_9FLAO</name>
<dbReference type="InterPro" id="IPR036941">
    <property type="entry name" value="Rcpt_L-dom_sf"/>
</dbReference>
<dbReference type="OrthoDB" id="1403105at2"/>
<dbReference type="AlphaFoldDB" id="A0A5C4SIH3"/>
<evidence type="ECO:0000256" key="1">
    <source>
        <dbReference type="SAM" id="Coils"/>
    </source>
</evidence>
<evidence type="ECO:0000313" key="3">
    <source>
        <dbReference type="Proteomes" id="UP000308713"/>
    </source>
</evidence>
<protein>
    <recommendedName>
        <fullName evidence="4">Receptor L-domain domain-containing protein</fullName>
    </recommendedName>
</protein>
<feature type="coiled-coil region" evidence="1">
    <location>
        <begin position="18"/>
        <end position="67"/>
    </location>
</feature>
<keyword evidence="1" id="KW-0175">Coiled coil</keyword>
<dbReference type="EMBL" id="VDCS01000012">
    <property type="protein sequence ID" value="TNJ42884.1"/>
    <property type="molecule type" value="Genomic_DNA"/>
</dbReference>
<sequence length="558" mass="59179">MKIKTISCLVLAGMLSLNSCVKGDIDELQNQINDLNEKVNDLESTQQEALLAAIAKLEADLAALNSELVGDLELLEQEIANNANAVYYGNVITDEDYAALTAQGATIITGRVVVGGDAHVSALSTIKLIGKSLEVNGGTTITMDALQSIGENLIIEGVEADATVNFAVLASIGGDFEVVENAGLTSVVADELVLISGALATEESEMLATLSLAKLDQVGELSIDNYYADDPTYINIGALSNLDLSGTNVLGDAHLNYLGDVEVVSLGDIHGNFDFVQGNVVKLSISGETVDGNFTLSFNKRLKTVETPNLKSINGSLDISGNSDWQLAGASLEALPSFPALEFIGGNVTIGSNSDLVSIDAFNNVTQLTGDISLSESAKIESVNIFNALVETGANQWSNANIYISFQTNWFNGFNELLEAGEVTITVKVPSADDGGIGISSTSSASALADVAKMEGFAKLTESTNMQLYFSEVTEFNAFASYTNFKRTYGTGFKLQMPAEGIGMCAMEPFLTKVKNGDFGTKPMVFEEMAENEWGWMVPTEVDKDTAVDRLLAPCTTP</sequence>
<reference evidence="2 3" key="1">
    <citation type="submission" date="2019-05" db="EMBL/GenBank/DDBJ databases">
        <title>Tamlana fucoidanivorans sp. nov., isolated from the surface of algae collected from Fujian province in China.</title>
        <authorList>
            <person name="Li J."/>
        </authorList>
    </citation>
    <scope>NUCLEOTIDE SEQUENCE [LARGE SCALE GENOMIC DNA]</scope>
    <source>
        <strain evidence="2 3">CW2-9</strain>
    </source>
</reference>
<evidence type="ECO:0000313" key="2">
    <source>
        <dbReference type="EMBL" id="TNJ42884.1"/>
    </source>
</evidence>
<gene>
    <name evidence="2" type="ORF">FGF67_12915</name>
</gene>
<accession>A0A5C4SIH3</accession>
<comment type="caution">
    <text evidence="2">The sequence shown here is derived from an EMBL/GenBank/DDBJ whole genome shotgun (WGS) entry which is preliminary data.</text>
</comment>
<organism evidence="2 3">
    <name type="scientific">Allotamlana fucoidanivorans</name>
    <dbReference type="NCBI Taxonomy" id="2583814"/>
    <lineage>
        <taxon>Bacteria</taxon>
        <taxon>Pseudomonadati</taxon>
        <taxon>Bacteroidota</taxon>
        <taxon>Flavobacteriia</taxon>
        <taxon>Flavobacteriales</taxon>
        <taxon>Flavobacteriaceae</taxon>
        <taxon>Allotamlana</taxon>
    </lineage>
</organism>
<dbReference type="SUPFAM" id="SSF52058">
    <property type="entry name" value="L domain-like"/>
    <property type="match status" value="1"/>
</dbReference>
<evidence type="ECO:0008006" key="4">
    <source>
        <dbReference type="Google" id="ProtNLM"/>
    </source>
</evidence>
<proteinExistence type="predicted"/>
<dbReference type="RefSeq" id="WP_139698177.1">
    <property type="nucleotide sequence ID" value="NZ_CP074074.1"/>
</dbReference>
<dbReference type="Proteomes" id="UP000308713">
    <property type="component" value="Unassembled WGS sequence"/>
</dbReference>